<evidence type="ECO:0000256" key="4">
    <source>
        <dbReference type="ARBA" id="ARBA00011962"/>
    </source>
</evidence>
<evidence type="ECO:0000313" key="18">
    <source>
        <dbReference type="Proteomes" id="UP000638353"/>
    </source>
</evidence>
<dbReference type="GO" id="GO:0005978">
    <property type="term" value="P:glycogen biosynthetic process"/>
    <property type="evidence" value="ECO:0007669"/>
    <property type="project" value="UniProtKB-KW"/>
</dbReference>
<evidence type="ECO:0000256" key="9">
    <source>
        <dbReference type="ARBA" id="ARBA00022777"/>
    </source>
</evidence>
<evidence type="ECO:0000256" key="8">
    <source>
        <dbReference type="ARBA" id="ARBA00022741"/>
    </source>
</evidence>
<feature type="domain" description="Maltokinase N-terminal cap" evidence="16">
    <location>
        <begin position="64"/>
        <end position="162"/>
    </location>
</feature>
<evidence type="ECO:0000256" key="3">
    <source>
        <dbReference type="ARBA" id="ARBA00011245"/>
    </source>
</evidence>
<evidence type="ECO:0000256" key="14">
    <source>
        <dbReference type="ARBA" id="ARBA00049067"/>
    </source>
</evidence>
<sequence length="504" mass="53782">MSEAAPASSVTPGTPDTPGSSDTHRTTADPYGTTAPLSAPLVAPPVPHASAALLTSLSPLLHDWLPRQRWFAGKGRPVVGFTLVSATELLPLTGSPGLLHLLVRAQQPTVPAQGAAAPPPADCYQLLLGVRRSLPPTLASALIGRVAQGPLAGHTVYEALSDPRLAGLLLERLRLPGTIGSLRFDKDPTAEVGSGLTPRALGAEQSNSSIVYGNSHILKVFRRVHAGANPDLELPLALAGEGSARVPAPIAWFEGANPEDPFEPFTLGLLQPFLHDAEDGWQLALKSLAVGRDFTAEAHALGRATAEVHLALAASLPTLTLGRPQAELLTAQMAERLEATVQAVPALLPYADGLRQAFDAVRELGAAGPVVTAQRVHGDLHLGQVLRTGDGEWTVIDFEGEPAKPLTERRRPQPVVRDVAGMLRSFDYAARSHQPWDPDWATRCRTAYLDGYTAASGIDPRHQAVLLRAYETDKAVYEVLYEARHRPDWLPVPMAAVRRLARPS</sequence>
<name>A0A918X465_9ACTN</name>
<gene>
    <name evidence="17" type="ORF">GCM10010334_65360</name>
</gene>
<dbReference type="EC" id="2.7.1.175" evidence="4"/>
<dbReference type="InterPro" id="IPR011009">
    <property type="entry name" value="Kinase-like_dom_sf"/>
</dbReference>
<dbReference type="RefSeq" id="WP_189826762.1">
    <property type="nucleotide sequence ID" value="NZ_BMVC01000016.1"/>
</dbReference>
<dbReference type="SUPFAM" id="SSF56112">
    <property type="entry name" value="Protein kinase-like (PK-like)"/>
    <property type="match status" value="1"/>
</dbReference>
<dbReference type="Proteomes" id="UP000638353">
    <property type="component" value="Unassembled WGS sequence"/>
</dbReference>
<keyword evidence="7" id="KW-0808">Transferase</keyword>
<evidence type="ECO:0000256" key="6">
    <source>
        <dbReference type="ARBA" id="ARBA00022600"/>
    </source>
</evidence>
<reference evidence="17" key="2">
    <citation type="submission" date="2020-09" db="EMBL/GenBank/DDBJ databases">
        <authorList>
            <person name="Sun Q."/>
            <person name="Ohkuma M."/>
        </authorList>
    </citation>
    <scope>NUCLEOTIDE SEQUENCE</scope>
    <source>
        <strain evidence="17">JCM 4637</strain>
    </source>
</reference>
<dbReference type="Pfam" id="PF18085">
    <property type="entry name" value="Mak_N_cap"/>
    <property type="match status" value="1"/>
</dbReference>
<feature type="region of interest" description="Disordered" evidence="15">
    <location>
        <begin position="1"/>
        <end position="39"/>
    </location>
</feature>
<dbReference type="AlphaFoldDB" id="A0A918X465"/>
<dbReference type="InterPro" id="IPR040999">
    <property type="entry name" value="Mak_N_cap"/>
</dbReference>
<comment type="similarity">
    <text evidence="2">Belongs to the aminoglycoside phosphotransferase family.</text>
</comment>
<dbReference type="Gene3D" id="3.90.1200.10">
    <property type="match status" value="1"/>
</dbReference>
<comment type="catalytic activity">
    <reaction evidence="14">
        <text>D-maltose + ATP = alpha-maltose 1-phosphate + ADP + H(+)</text>
        <dbReference type="Rhea" id="RHEA:31915"/>
        <dbReference type="ChEBI" id="CHEBI:15378"/>
        <dbReference type="ChEBI" id="CHEBI:17306"/>
        <dbReference type="ChEBI" id="CHEBI:30616"/>
        <dbReference type="ChEBI" id="CHEBI:63576"/>
        <dbReference type="ChEBI" id="CHEBI:456216"/>
        <dbReference type="EC" id="2.7.1.175"/>
    </reaction>
</comment>
<reference evidence="17" key="1">
    <citation type="journal article" date="2014" name="Int. J. Syst. Evol. Microbiol.">
        <title>Complete genome sequence of Corynebacterium casei LMG S-19264T (=DSM 44701T), isolated from a smear-ripened cheese.</title>
        <authorList>
            <consortium name="US DOE Joint Genome Institute (JGI-PGF)"/>
            <person name="Walter F."/>
            <person name="Albersmeier A."/>
            <person name="Kalinowski J."/>
            <person name="Ruckert C."/>
        </authorList>
    </citation>
    <scope>NUCLEOTIDE SEQUENCE</scope>
    <source>
        <strain evidence="17">JCM 4637</strain>
    </source>
</reference>
<evidence type="ECO:0000259" key="16">
    <source>
        <dbReference type="Pfam" id="PF18085"/>
    </source>
</evidence>
<proteinExistence type="inferred from homology"/>
<dbReference type="GO" id="GO:0005524">
    <property type="term" value="F:ATP binding"/>
    <property type="evidence" value="ECO:0007669"/>
    <property type="project" value="UniProtKB-KW"/>
</dbReference>
<comment type="caution">
    <text evidence="17">The sequence shown here is derived from an EMBL/GenBank/DDBJ whole genome shotgun (WGS) entry which is preliminary data.</text>
</comment>
<keyword evidence="10" id="KW-0067">ATP-binding</keyword>
<evidence type="ECO:0000256" key="10">
    <source>
        <dbReference type="ARBA" id="ARBA00022840"/>
    </source>
</evidence>
<evidence type="ECO:0000256" key="2">
    <source>
        <dbReference type="ARBA" id="ARBA00006219"/>
    </source>
</evidence>
<protein>
    <recommendedName>
        <fullName evidence="5">Maltokinase</fullName>
        <ecNumber evidence="4">2.7.1.175</ecNumber>
    </recommendedName>
    <alternativeName>
        <fullName evidence="13">Maltose-1-phosphate synthase</fullName>
    </alternativeName>
</protein>
<evidence type="ECO:0000256" key="1">
    <source>
        <dbReference type="ARBA" id="ARBA00004964"/>
    </source>
</evidence>
<dbReference type="EMBL" id="BMVC01000016">
    <property type="protein sequence ID" value="GHD10348.1"/>
    <property type="molecule type" value="Genomic_DNA"/>
</dbReference>
<keyword evidence="8" id="KW-0547">Nucleotide-binding</keyword>
<keyword evidence="12" id="KW-0119">Carbohydrate metabolism</keyword>
<evidence type="ECO:0000256" key="11">
    <source>
        <dbReference type="ARBA" id="ARBA00023056"/>
    </source>
</evidence>
<feature type="compositionally biased region" description="Polar residues" evidence="15">
    <location>
        <begin position="8"/>
        <end position="21"/>
    </location>
</feature>
<comment type="pathway">
    <text evidence="1">Glycan biosynthesis; glycogen biosynthesis.</text>
</comment>
<keyword evidence="6" id="KW-0321">Glycogen metabolism</keyword>
<evidence type="ECO:0000256" key="5">
    <source>
        <dbReference type="ARBA" id="ARBA00013882"/>
    </source>
</evidence>
<keyword evidence="11" id="KW-0320">Glycogen biosynthesis</keyword>
<evidence type="ECO:0000256" key="15">
    <source>
        <dbReference type="SAM" id="MobiDB-lite"/>
    </source>
</evidence>
<keyword evidence="9" id="KW-0418">Kinase</keyword>
<accession>A0A918X465</accession>
<comment type="subunit">
    <text evidence="3">Monomer.</text>
</comment>
<dbReference type="GO" id="GO:0016301">
    <property type="term" value="F:kinase activity"/>
    <property type="evidence" value="ECO:0007669"/>
    <property type="project" value="UniProtKB-KW"/>
</dbReference>
<organism evidence="17 18">
    <name type="scientific">Streptomyces finlayi</name>
    <dbReference type="NCBI Taxonomy" id="67296"/>
    <lineage>
        <taxon>Bacteria</taxon>
        <taxon>Bacillati</taxon>
        <taxon>Actinomycetota</taxon>
        <taxon>Actinomycetes</taxon>
        <taxon>Kitasatosporales</taxon>
        <taxon>Streptomycetaceae</taxon>
        <taxon>Streptomyces</taxon>
    </lineage>
</organism>
<evidence type="ECO:0000313" key="17">
    <source>
        <dbReference type="EMBL" id="GHD10348.1"/>
    </source>
</evidence>
<evidence type="ECO:0000256" key="7">
    <source>
        <dbReference type="ARBA" id="ARBA00022679"/>
    </source>
</evidence>
<evidence type="ECO:0000256" key="13">
    <source>
        <dbReference type="ARBA" id="ARBA00031251"/>
    </source>
</evidence>
<evidence type="ECO:0000256" key="12">
    <source>
        <dbReference type="ARBA" id="ARBA00023277"/>
    </source>
</evidence>